<dbReference type="InterPro" id="IPR027417">
    <property type="entry name" value="P-loop_NTPase"/>
</dbReference>
<proteinExistence type="predicted"/>
<keyword evidence="2" id="KW-1185">Reference proteome</keyword>
<evidence type="ECO:0000313" key="1">
    <source>
        <dbReference type="EMBL" id="KAG8229207.1"/>
    </source>
</evidence>
<reference evidence="1" key="2">
    <citation type="submission" date="2017-10" db="EMBL/GenBank/DDBJ databases">
        <title>Ladona fulva Genome sequencing and assembly.</title>
        <authorList>
            <person name="Murali S."/>
            <person name="Richards S."/>
            <person name="Bandaranaike D."/>
            <person name="Bellair M."/>
            <person name="Blankenburg K."/>
            <person name="Chao H."/>
            <person name="Dinh H."/>
            <person name="Doddapaneni H."/>
            <person name="Dugan-Rocha S."/>
            <person name="Elkadiri S."/>
            <person name="Gnanaolivu R."/>
            <person name="Hernandez B."/>
            <person name="Skinner E."/>
            <person name="Javaid M."/>
            <person name="Lee S."/>
            <person name="Li M."/>
            <person name="Ming W."/>
            <person name="Munidasa M."/>
            <person name="Muniz J."/>
            <person name="Nguyen L."/>
            <person name="Hughes D."/>
            <person name="Osuji N."/>
            <person name="Pu L.-L."/>
            <person name="Puazo M."/>
            <person name="Qu C."/>
            <person name="Quiroz J."/>
            <person name="Raj R."/>
            <person name="Weissenberger G."/>
            <person name="Xin Y."/>
            <person name="Zou X."/>
            <person name="Han Y."/>
            <person name="Worley K."/>
            <person name="Muzny D."/>
            <person name="Gibbs R."/>
        </authorList>
    </citation>
    <scope>NUCLEOTIDE SEQUENCE</scope>
    <source>
        <strain evidence="1">Sampled in the wild</strain>
    </source>
</reference>
<evidence type="ECO:0000313" key="2">
    <source>
        <dbReference type="Proteomes" id="UP000792457"/>
    </source>
</evidence>
<dbReference type="EMBL" id="KZ308416">
    <property type="protein sequence ID" value="KAG8229207.1"/>
    <property type="molecule type" value="Genomic_DNA"/>
</dbReference>
<dbReference type="AlphaFoldDB" id="A0A8K0P157"/>
<dbReference type="OrthoDB" id="6630399at2759"/>
<accession>A0A8K0P157</accession>
<protein>
    <submittedName>
        <fullName evidence="1">Uncharacterized protein</fullName>
    </submittedName>
</protein>
<name>A0A8K0P157_LADFU</name>
<dbReference type="Gene3D" id="3.40.50.300">
    <property type="entry name" value="P-loop containing nucleotide triphosphate hydrolases"/>
    <property type="match status" value="1"/>
</dbReference>
<sequence length="212" mass="23994">MQRQGVLFEAPFGQFSIRRRHRWSPLHSAKVPFENFGDRLRTEPDISGVSGVSILNICQEDAALTFHDVANISDVFVSASGISCRRRSLAISFPLHDGIKNHSDAILKIGGCRLLKRAFYKFVCFLLDISATIYLIDVSTRAESLFNPLQHGTENGSVQIILAQQPSEVINMACCLSEEAKEQKRINQEIERQLRRDKRDARRELKLLLLGK</sequence>
<gene>
    <name evidence="1" type="ORF">J437_LFUL009689</name>
</gene>
<organism evidence="1 2">
    <name type="scientific">Ladona fulva</name>
    <name type="common">Scarce chaser dragonfly</name>
    <name type="synonym">Libellula fulva</name>
    <dbReference type="NCBI Taxonomy" id="123851"/>
    <lineage>
        <taxon>Eukaryota</taxon>
        <taxon>Metazoa</taxon>
        <taxon>Ecdysozoa</taxon>
        <taxon>Arthropoda</taxon>
        <taxon>Hexapoda</taxon>
        <taxon>Insecta</taxon>
        <taxon>Pterygota</taxon>
        <taxon>Palaeoptera</taxon>
        <taxon>Odonata</taxon>
        <taxon>Epiprocta</taxon>
        <taxon>Anisoptera</taxon>
        <taxon>Libelluloidea</taxon>
        <taxon>Libellulidae</taxon>
        <taxon>Ladona</taxon>
    </lineage>
</organism>
<reference evidence="1" key="1">
    <citation type="submission" date="2013-04" db="EMBL/GenBank/DDBJ databases">
        <authorList>
            <person name="Qu J."/>
            <person name="Murali S.C."/>
            <person name="Bandaranaike D."/>
            <person name="Bellair M."/>
            <person name="Blankenburg K."/>
            <person name="Chao H."/>
            <person name="Dinh H."/>
            <person name="Doddapaneni H."/>
            <person name="Downs B."/>
            <person name="Dugan-Rocha S."/>
            <person name="Elkadiri S."/>
            <person name="Gnanaolivu R.D."/>
            <person name="Hernandez B."/>
            <person name="Javaid M."/>
            <person name="Jayaseelan J.C."/>
            <person name="Lee S."/>
            <person name="Li M."/>
            <person name="Ming W."/>
            <person name="Munidasa M."/>
            <person name="Muniz J."/>
            <person name="Nguyen L."/>
            <person name="Ongeri F."/>
            <person name="Osuji N."/>
            <person name="Pu L.-L."/>
            <person name="Puazo M."/>
            <person name="Qu C."/>
            <person name="Quiroz J."/>
            <person name="Raj R."/>
            <person name="Weissenberger G."/>
            <person name="Xin Y."/>
            <person name="Zou X."/>
            <person name="Han Y."/>
            <person name="Richards S."/>
            <person name="Worley K."/>
            <person name="Muzny D."/>
            <person name="Gibbs R."/>
        </authorList>
    </citation>
    <scope>NUCLEOTIDE SEQUENCE</scope>
    <source>
        <strain evidence="1">Sampled in the wild</strain>
    </source>
</reference>
<comment type="caution">
    <text evidence="1">The sequence shown here is derived from an EMBL/GenBank/DDBJ whole genome shotgun (WGS) entry which is preliminary data.</text>
</comment>
<dbReference type="Proteomes" id="UP000792457">
    <property type="component" value="Unassembled WGS sequence"/>
</dbReference>